<dbReference type="Proteomes" id="UP000237381">
    <property type="component" value="Unassembled WGS sequence"/>
</dbReference>
<dbReference type="InterPro" id="IPR021389">
    <property type="entry name" value="DUF3022"/>
</dbReference>
<sequence>MEDYLFECASADIEQLARVIADLFPEQTRFAEHAAENGTPQLVVHWVAMRMGTAARRMTLTVAIAPAALARYRALPARMRSRSFAVLHAYVEATIGSLEEQHAKGEETPRDVTLDLDEEFA</sequence>
<reference evidence="2 3" key="1">
    <citation type="submission" date="2018-01" db="EMBL/GenBank/DDBJ databases">
        <title>Genomic Encyclopedia of Type Strains, Phase III (KMG-III): the genomes of soil and plant-associated and newly described type strains.</title>
        <authorList>
            <person name="Whitman W."/>
        </authorList>
    </citation>
    <scope>NUCLEOTIDE SEQUENCE [LARGE SCALE GENOMIC DNA]</scope>
    <source>
        <strain evidence="2 3">JCM 18070</strain>
    </source>
</reference>
<organism evidence="2 3">
    <name type="scientific">Paraburkholderia eburnea</name>
    <dbReference type="NCBI Taxonomy" id="1189126"/>
    <lineage>
        <taxon>Bacteria</taxon>
        <taxon>Pseudomonadati</taxon>
        <taxon>Pseudomonadota</taxon>
        <taxon>Betaproteobacteria</taxon>
        <taxon>Burkholderiales</taxon>
        <taxon>Burkholderiaceae</taxon>
        <taxon>Paraburkholderia</taxon>
    </lineage>
</organism>
<dbReference type="OrthoDB" id="9016566at2"/>
<keyword evidence="3" id="KW-1185">Reference proteome</keyword>
<name>A0A2S4MFM7_9BURK</name>
<evidence type="ECO:0000256" key="1">
    <source>
        <dbReference type="SAM" id="MobiDB-lite"/>
    </source>
</evidence>
<evidence type="ECO:0000313" key="3">
    <source>
        <dbReference type="Proteomes" id="UP000237381"/>
    </source>
</evidence>
<accession>A0A2S4MFM7</accession>
<evidence type="ECO:0000313" key="2">
    <source>
        <dbReference type="EMBL" id="POR53553.1"/>
    </source>
</evidence>
<evidence type="ECO:0008006" key="4">
    <source>
        <dbReference type="Google" id="ProtNLM"/>
    </source>
</evidence>
<feature type="region of interest" description="Disordered" evidence="1">
    <location>
        <begin position="99"/>
        <end position="121"/>
    </location>
</feature>
<comment type="caution">
    <text evidence="2">The sequence shown here is derived from an EMBL/GenBank/DDBJ whole genome shotgun (WGS) entry which is preliminary data.</text>
</comment>
<dbReference type="Pfam" id="PF11226">
    <property type="entry name" value="DUF3022"/>
    <property type="match status" value="1"/>
</dbReference>
<gene>
    <name evidence="2" type="ORF">B0G62_103125</name>
</gene>
<dbReference type="RefSeq" id="WP_103703787.1">
    <property type="nucleotide sequence ID" value="NZ_PQGA01000003.1"/>
</dbReference>
<dbReference type="EMBL" id="PQGA01000003">
    <property type="protein sequence ID" value="POR53553.1"/>
    <property type="molecule type" value="Genomic_DNA"/>
</dbReference>
<protein>
    <recommendedName>
        <fullName evidence="4">DUF3022 family protein</fullName>
    </recommendedName>
</protein>
<proteinExistence type="predicted"/>
<dbReference type="AlphaFoldDB" id="A0A2S4MFM7"/>
<feature type="compositionally biased region" description="Basic and acidic residues" evidence="1">
    <location>
        <begin position="99"/>
        <end position="113"/>
    </location>
</feature>